<dbReference type="GeneID" id="19736922"/>
<proteinExistence type="predicted"/>
<accession>A0A068BBM4</accession>
<sequence>MRSERTRIRKIGYANDSGGGLVVRIDLLPFFALVSVFCFCCCCLGRLHEIIRSQCCVRNASHDPRCTKFVSVGNSFFLLMSETLLSAMLYTCATIALHERGHRK</sequence>
<geneLocation type="mitochondrion" evidence="2"/>
<evidence type="ECO:0000256" key="1">
    <source>
        <dbReference type="SAM" id="Phobius"/>
    </source>
</evidence>
<keyword evidence="1" id="KW-0812">Transmembrane</keyword>
<gene>
    <name evidence="2" type="primary">orf104c</name>
</gene>
<reference evidence="2" key="1">
    <citation type="journal article" date="2014" name="Mitochondrion">
        <title>Comparative analysis of 11 Brassicales mitochondrial genomes and the mitochondrial transcriptome of Brassica oleracea.</title>
        <authorList>
            <person name="Grewe F."/>
            <person name="Edger P.P."/>
            <person name="Keren I."/>
            <person name="Sultan L."/>
            <person name="Pires J.C."/>
            <person name="Ostersetzer-Biran O."/>
            <person name="Mower J.P."/>
        </authorList>
    </citation>
    <scope>NUCLEOTIDE SEQUENCE</scope>
</reference>
<keyword evidence="1" id="KW-1133">Transmembrane helix</keyword>
<name>A0A068BBM4_BATMA</name>
<dbReference type="AlphaFoldDB" id="A0A068BBM4"/>
<keyword evidence="1" id="KW-0472">Membrane</keyword>
<keyword evidence="2" id="KW-0496">Mitochondrion</keyword>
<evidence type="ECO:0000313" key="2">
    <source>
        <dbReference type="EMBL" id="AIC83330.1"/>
    </source>
</evidence>
<protein>
    <submittedName>
        <fullName evidence="2">Orf104c</fullName>
    </submittedName>
</protein>
<organism evidence="2">
    <name type="scientific">Batis maritima</name>
    <name type="common">Maritime saltwort</name>
    <dbReference type="NCBI Taxonomy" id="4436"/>
    <lineage>
        <taxon>Eukaryota</taxon>
        <taxon>Viridiplantae</taxon>
        <taxon>Streptophyta</taxon>
        <taxon>Embryophyta</taxon>
        <taxon>Tracheophyta</taxon>
        <taxon>Spermatophyta</taxon>
        <taxon>Magnoliopsida</taxon>
        <taxon>eudicotyledons</taxon>
        <taxon>Gunneridae</taxon>
        <taxon>Pentapetalae</taxon>
        <taxon>rosids</taxon>
        <taxon>malvids</taxon>
        <taxon>Brassicales</taxon>
        <taxon>Bataceae</taxon>
        <taxon>Batis</taxon>
    </lineage>
</organism>
<dbReference type="RefSeq" id="YP_009045727.1">
    <property type="nucleotide sequence ID" value="NC_024429.1"/>
</dbReference>
<feature type="transmembrane region" description="Helical" evidence="1">
    <location>
        <begin position="76"/>
        <end position="97"/>
    </location>
</feature>
<dbReference type="EMBL" id="KJ820684">
    <property type="protein sequence ID" value="AIC83330.1"/>
    <property type="molecule type" value="Genomic_DNA"/>
</dbReference>